<organism evidence="1 2">
    <name type="scientific">Polarella glacialis</name>
    <name type="common">Dinoflagellate</name>
    <dbReference type="NCBI Taxonomy" id="89957"/>
    <lineage>
        <taxon>Eukaryota</taxon>
        <taxon>Sar</taxon>
        <taxon>Alveolata</taxon>
        <taxon>Dinophyceae</taxon>
        <taxon>Suessiales</taxon>
        <taxon>Suessiaceae</taxon>
        <taxon>Polarella</taxon>
    </lineage>
</organism>
<reference evidence="1" key="1">
    <citation type="submission" date="2021-02" db="EMBL/GenBank/DDBJ databases">
        <authorList>
            <person name="Dougan E. K."/>
            <person name="Rhodes N."/>
            <person name="Thang M."/>
            <person name="Chan C."/>
        </authorList>
    </citation>
    <scope>NUCLEOTIDE SEQUENCE</scope>
</reference>
<comment type="caution">
    <text evidence="1">The sequence shown here is derived from an EMBL/GenBank/DDBJ whole genome shotgun (WGS) entry which is preliminary data.</text>
</comment>
<gene>
    <name evidence="1" type="ORF">PGLA2088_LOCUS34309</name>
</gene>
<sequence length="82" mass="9174">MRLSGSDEWVSFPLCSSSERTPVNCTISNGLATNSLYDLRVRAFCVDPRAQGNYTEELEFVRTLPTPATAPWLQLVSFFISL</sequence>
<evidence type="ECO:0000313" key="1">
    <source>
        <dbReference type="EMBL" id="CAE8706735.1"/>
    </source>
</evidence>
<proteinExistence type="predicted"/>
<dbReference type="Proteomes" id="UP000626109">
    <property type="component" value="Unassembled WGS sequence"/>
</dbReference>
<dbReference type="EMBL" id="CAJNNW010031274">
    <property type="protein sequence ID" value="CAE8706735.1"/>
    <property type="molecule type" value="Genomic_DNA"/>
</dbReference>
<dbReference type="AlphaFoldDB" id="A0A813KQT2"/>
<accession>A0A813KQT2</accession>
<name>A0A813KQT2_POLGL</name>
<evidence type="ECO:0008006" key="3">
    <source>
        <dbReference type="Google" id="ProtNLM"/>
    </source>
</evidence>
<protein>
    <recommendedName>
        <fullName evidence="3">Fibronectin type-III domain-containing protein</fullName>
    </recommendedName>
</protein>
<evidence type="ECO:0000313" key="2">
    <source>
        <dbReference type="Proteomes" id="UP000626109"/>
    </source>
</evidence>